<dbReference type="RefSeq" id="WP_209902032.1">
    <property type="nucleotide sequence ID" value="NZ_BAAAJW010000003.1"/>
</dbReference>
<gene>
    <name evidence="3" type="ORF">JOF43_002237</name>
</gene>
<protein>
    <submittedName>
        <fullName evidence="3">Uncharacterized protein</fullName>
    </submittedName>
</protein>
<sequence length="436" mass="44405">MTRRPRWTPLSLVLAAALALFGVAPAALADPTTDQGDPPQHAYAAEGQEIAGGDSLAQAAPIVPGIHRDTFDRGGEEQFGEGTTKYYRVAVEDGQRVHAAATIAAPPYPEGLPEQDSPLAAGVSFVTAGGEACEESGTDDVGEAFTGDGPITTTAVSSTVGSDGCSGDELFVQVTRAGTRSAEVPLPIEIQVAVQPSGLGGGSPVVDEEIEDAGASPVAPADSAPITLGRSFAGAAPLEPGSYVVELVPGETGLVRIEVQEGQRLRWRTEVTSAPEQEAGTLSLRTFNAARAPVWVGEGTMPLSGSDRVAGGGMGAPVDLGNRSSELEAVQTAWVPGTHTIQLQRLQRAADADPAGNEPVTLILTLEVEGEVAEDAAESPVLELGETTSGAGDRAGLLGIDGGLGRIALFVGAGLLTLMALTTGTAGVLVLRLRRG</sequence>
<feature type="signal peptide" evidence="2">
    <location>
        <begin position="1"/>
        <end position="29"/>
    </location>
</feature>
<keyword evidence="4" id="KW-1185">Reference proteome</keyword>
<evidence type="ECO:0000313" key="4">
    <source>
        <dbReference type="Proteomes" id="UP001519290"/>
    </source>
</evidence>
<evidence type="ECO:0000256" key="1">
    <source>
        <dbReference type="SAM" id="Phobius"/>
    </source>
</evidence>
<dbReference type="Proteomes" id="UP001519290">
    <property type="component" value="Unassembled WGS sequence"/>
</dbReference>
<dbReference type="EMBL" id="JAGIOD010000001">
    <property type="protein sequence ID" value="MBP2382280.1"/>
    <property type="molecule type" value="Genomic_DNA"/>
</dbReference>
<organism evidence="3 4">
    <name type="scientific">Brachybacterium sacelli</name>
    <dbReference type="NCBI Taxonomy" id="173364"/>
    <lineage>
        <taxon>Bacteria</taxon>
        <taxon>Bacillati</taxon>
        <taxon>Actinomycetota</taxon>
        <taxon>Actinomycetes</taxon>
        <taxon>Micrococcales</taxon>
        <taxon>Dermabacteraceae</taxon>
        <taxon>Brachybacterium</taxon>
    </lineage>
</organism>
<keyword evidence="1" id="KW-0472">Membrane</keyword>
<keyword evidence="1" id="KW-0812">Transmembrane</keyword>
<reference evidence="3 4" key="1">
    <citation type="submission" date="2021-03" db="EMBL/GenBank/DDBJ databases">
        <title>Sequencing the genomes of 1000 actinobacteria strains.</title>
        <authorList>
            <person name="Klenk H.-P."/>
        </authorList>
    </citation>
    <scope>NUCLEOTIDE SEQUENCE [LARGE SCALE GENOMIC DNA]</scope>
    <source>
        <strain evidence="3 4">DSM 14566</strain>
    </source>
</reference>
<evidence type="ECO:0000256" key="2">
    <source>
        <dbReference type="SAM" id="SignalP"/>
    </source>
</evidence>
<feature type="transmembrane region" description="Helical" evidence="1">
    <location>
        <begin position="407"/>
        <end position="431"/>
    </location>
</feature>
<proteinExistence type="predicted"/>
<comment type="caution">
    <text evidence="3">The sequence shown here is derived from an EMBL/GenBank/DDBJ whole genome shotgun (WGS) entry which is preliminary data.</text>
</comment>
<feature type="chain" id="PRO_5045953545" evidence="2">
    <location>
        <begin position="30"/>
        <end position="436"/>
    </location>
</feature>
<evidence type="ECO:0000313" key="3">
    <source>
        <dbReference type="EMBL" id="MBP2382280.1"/>
    </source>
</evidence>
<name>A0ABS4X1F1_9MICO</name>
<accession>A0ABS4X1F1</accession>
<keyword evidence="2" id="KW-0732">Signal</keyword>
<keyword evidence="1" id="KW-1133">Transmembrane helix</keyword>